<sequence>MRGTKEGLLPINGREFPEIRRPENWRRRVVGGKEAESSNSRNWDEAFHLFANVIASENDATKIQATIRLAKMSRHALENILALTVPILLELLESPPIERGPLVQEASAYCLKCIASQG</sequence>
<keyword evidence="2" id="KW-1185">Reference proteome</keyword>
<reference evidence="1" key="2">
    <citation type="journal article" date="2024" name="Plant">
        <title>Genomic evolution and insights into agronomic trait innovations of Sesamum species.</title>
        <authorList>
            <person name="Miao H."/>
            <person name="Wang L."/>
            <person name="Qu L."/>
            <person name="Liu H."/>
            <person name="Sun Y."/>
            <person name="Le M."/>
            <person name="Wang Q."/>
            <person name="Wei S."/>
            <person name="Zheng Y."/>
            <person name="Lin W."/>
            <person name="Duan Y."/>
            <person name="Cao H."/>
            <person name="Xiong S."/>
            <person name="Wang X."/>
            <person name="Wei L."/>
            <person name="Li C."/>
            <person name="Ma Q."/>
            <person name="Ju M."/>
            <person name="Zhao R."/>
            <person name="Li G."/>
            <person name="Mu C."/>
            <person name="Tian Q."/>
            <person name="Mei H."/>
            <person name="Zhang T."/>
            <person name="Gao T."/>
            <person name="Zhang H."/>
        </authorList>
    </citation>
    <scope>NUCLEOTIDE SEQUENCE</scope>
    <source>
        <strain evidence="1">3651</strain>
    </source>
</reference>
<dbReference type="Proteomes" id="UP001293254">
    <property type="component" value="Unassembled WGS sequence"/>
</dbReference>
<protein>
    <submittedName>
        <fullName evidence="1">Uncharacterized protein</fullName>
    </submittedName>
</protein>
<organism evidence="1 2">
    <name type="scientific">Sesamum alatum</name>
    <dbReference type="NCBI Taxonomy" id="300844"/>
    <lineage>
        <taxon>Eukaryota</taxon>
        <taxon>Viridiplantae</taxon>
        <taxon>Streptophyta</taxon>
        <taxon>Embryophyta</taxon>
        <taxon>Tracheophyta</taxon>
        <taxon>Spermatophyta</taxon>
        <taxon>Magnoliopsida</taxon>
        <taxon>eudicotyledons</taxon>
        <taxon>Gunneridae</taxon>
        <taxon>Pentapetalae</taxon>
        <taxon>asterids</taxon>
        <taxon>lamiids</taxon>
        <taxon>Lamiales</taxon>
        <taxon>Pedaliaceae</taxon>
        <taxon>Sesamum</taxon>
    </lineage>
</organism>
<evidence type="ECO:0000313" key="2">
    <source>
        <dbReference type="Proteomes" id="UP001293254"/>
    </source>
</evidence>
<name>A0AAE1YCL6_9LAMI</name>
<gene>
    <name evidence="1" type="ORF">Salat_1502500</name>
</gene>
<dbReference type="EMBL" id="JACGWO010000005">
    <property type="protein sequence ID" value="KAK4427336.1"/>
    <property type="molecule type" value="Genomic_DNA"/>
</dbReference>
<proteinExistence type="predicted"/>
<dbReference type="InterPro" id="IPR016024">
    <property type="entry name" value="ARM-type_fold"/>
</dbReference>
<comment type="caution">
    <text evidence="1">The sequence shown here is derived from an EMBL/GenBank/DDBJ whole genome shotgun (WGS) entry which is preliminary data.</text>
</comment>
<accession>A0AAE1YCL6</accession>
<dbReference type="AlphaFoldDB" id="A0AAE1YCL6"/>
<evidence type="ECO:0000313" key="1">
    <source>
        <dbReference type="EMBL" id="KAK4427336.1"/>
    </source>
</evidence>
<dbReference type="SUPFAM" id="SSF48371">
    <property type="entry name" value="ARM repeat"/>
    <property type="match status" value="1"/>
</dbReference>
<reference evidence="1" key="1">
    <citation type="submission" date="2020-06" db="EMBL/GenBank/DDBJ databases">
        <authorList>
            <person name="Li T."/>
            <person name="Hu X."/>
            <person name="Zhang T."/>
            <person name="Song X."/>
            <person name="Zhang H."/>
            <person name="Dai N."/>
            <person name="Sheng W."/>
            <person name="Hou X."/>
            <person name="Wei L."/>
        </authorList>
    </citation>
    <scope>NUCLEOTIDE SEQUENCE</scope>
    <source>
        <strain evidence="1">3651</strain>
        <tissue evidence="1">Leaf</tissue>
    </source>
</reference>